<dbReference type="Gene3D" id="3.40.50.1820">
    <property type="entry name" value="alpha/beta hydrolase"/>
    <property type="match status" value="1"/>
</dbReference>
<evidence type="ECO:0000259" key="2">
    <source>
        <dbReference type="Pfam" id="PF05057"/>
    </source>
</evidence>
<protein>
    <recommendedName>
        <fullName evidence="2">DUF676 domain-containing protein</fullName>
    </recommendedName>
</protein>
<dbReference type="SUPFAM" id="SSF53474">
    <property type="entry name" value="alpha/beta-Hydrolases"/>
    <property type="match status" value="1"/>
</dbReference>
<comment type="caution">
    <text evidence="3">The sequence shown here is derived from an EMBL/GenBank/DDBJ whole genome shotgun (WGS) entry which is preliminary data.</text>
</comment>
<dbReference type="AlphaFoldDB" id="A0AB34IXT5"/>
<name>A0AB34IXT5_PRYPA</name>
<feature type="domain" description="DUF676" evidence="2">
    <location>
        <begin position="874"/>
        <end position="1062"/>
    </location>
</feature>
<feature type="region of interest" description="Disordered" evidence="1">
    <location>
        <begin position="135"/>
        <end position="170"/>
    </location>
</feature>
<reference evidence="3 4" key="1">
    <citation type="journal article" date="2024" name="Science">
        <title>Giant polyketide synthase enzymes in the biosynthesis of giant marine polyether toxins.</title>
        <authorList>
            <person name="Fallon T.R."/>
            <person name="Shende V.V."/>
            <person name="Wierzbicki I.H."/>
            <person name="Pendleton A.L."/>
            <person name="Watervoot N.F."/>
            <person name="Auber R.P."/>
            <person name="Gonzalez D.J."/>
            <person name="Wisecaver J.H."/>
            <person name="Moore B.S."/>
        </authorList>
    </citation>
    <scope>NUCLEOTIDE SEQUENCE [LARGE SCALE GENOMIC DNA]</scope>
    <source>
        <strain evidence="3 4">12B1</strain>
    </source>
</reference>
<dbReference type="Proteomes" id="UP001515480">
    <property type="component" value="Unassembled WGS sequence"/>
</dbReference>
<dbReference type="InterPro" id="IPR007751">
    <property type="entry name" value="DUF676_lipase-like"/>
</dbReference>
<proteinExistence type="predicted"/>
<keyword evidence="4" id="KW-1185">Reference proteome</keyword>
<evidence type="ECO:0000313" key="4">
    <source>
        <dbReference type="Proteomes" id="UP001515480"/>
    </source>
</evidence>
<gene>
    <name evidence="3" type="ORF">AB1Y20_007540</name>
</gene>
<feature type="compositionally biased region" description="Low complexity" evidence="1">
    <location>
        <begin position="774"/>
        <end position="784"/>
    </location>
</feature>
<dbReference type="InterPro" id="IPR044294">
    <property type="entry name" value="Lipase-like"/>
</dbReference>
<evidence type="ECO:0000256" key="1">
    <source>
        <dbReference type="SAM" id="MobiDB-lite"/>
    </source>
</evidence>
<dbReference type="PANTHER" id="PTHR12482">
    <property type="entry name" value="LIPASE ROG1-RELATED-RELATED"/>
    <property type="match status" value="1"/>
</dbReference>
<organism evidence="3 4">
    <name type="scientific">Prymnesium parvum</name>
    <name type="common">Toxic golden alga</name>
    <dbReference type="NCBI Taxonomy" id="97485"/>
    <lineage>
        <taxon>Eukaryota</taxon>
        <taxon>Haptista</taxon>
        <taxon>Haptophyta</taxon>
        <taxon>Prymnesiophyceae</taxon>
        <taxon>Prymnesiales</taxon>
        <taxon>Prymnesiaceae</taxon>
        <taxon>Prymnesium</taxon>
    </lineage>
</organism>
<sequence length="1145" mass="126584">MSLLSQLVNAAGPIWKLTTPFIRIKEEPLSPLENAVVETQLAAAMYEESTRTMHVLDQSRDSKRYLKDLRTVLEESMRIAVLLDRLGGRTERAPPAPPPSSEDGSRAVEAAIESYRRVSSAADANAVRPPRFKALSLDDDGCEMPPSTSTMRPPLPPQRPAAEGGGVPSPADGLVREMLGPKPLKIRACFTIGEVPEGDDAPHDDDPMAPKLSAQLRLYREKLSAAYAPGVRQTAPEPPTRSAFYMRTLERHAAQLAEARARLAALQPQPGAASELSPNKAAAAAARAQLFGRRPSTDSLSSLSSVASRSTRASSQYAEQADGEWLQCHVQVCMQLLKLFDVDLAFLGWCRLRVCVHAEAATMRTGLGRVASHFLRVPWTDADGVFTALDELTSNLPQVGHVEYVSRWIATPLMSMRELLRDVAIFQVPLPPVRLREGLEPKDVWPTSAPIRIHIALEGSPDPHAALTQLYHLRRSVRSEGNESGEFSNFTTKLNAQDLKEYEACIGVPSGTIDAIPPLGPANEGDVRELASSSVTVGREDRPSAALAFVEAVLHDRHDGMAALQCIVHMAPLHANVFDASSPPIPGAGYEIDRTESARRLFSAPQPHPLWTDDPGREACLKHAELLRDTLVVGSAAVHQVLTNTLEQLHAEHPSLHLTAWAQQALCVEAHKLDIPTPPPYPESSGPNATATEHVEDYSKFLAKFHSKVEALLDLSSALHLANLAWVTLGHALTSCKLGALVREMRKRQHNIELNAIASCVVRERFPFSERLTQHSAQRAQQRAKQSRELSQKSHSPSFDMPTEHEPAVEALPREIWPSLDGTPEFASIARKVVQIPVEQVQGQPYPTLFEDIFEPLQDGPSPPETPPPEHICSHLVVLIHGFCGSAYDMRLLCSFLQLKMPNVAFLISKSNEQLVNCTIDEMAERLTYELTSFMNANEDQLQIHRLSFIAFSIGGCVLRAALRKPALRKYLPFLHTLITISSPLLGLLVPHSSSFIKGGLWFLTNVTGDPALKELCFTDKEKAITDEDGYLCWLNAPGMMPTFKNVILFGSPHDKFIPLYSSHLRPPPDMSHDDPRYRMLLTMSRNTLDCLRSSTIIRVEVHFNHAKKFFNMDEALGRATHVVFLESIPFMRMLANRYAPYFMD</sequence>
<evidence type="ECO:0000313" key="3">
    <source>
        <dbReference type="EMBL" id="KAL1507936.1"/>
    </source>
</evidence>
<accession>A0AB34IXT5</accession>
<dbReference type="Pfam" id="PF05057">
    <property type="entry name" value="DUF676"/>
    <property type="match status" value="1"/>
</dbReference>
<dbReference type="EMBL" id="JBGBPQ010000017">
    <property type="protein sequence ID" value="KAL1507936.1"/>
    <property type="molecule type" value="Genomic_DNA"/>
</dbReference>
<dbReference type="InterPro" id="IPR029058">
    <property type="entry name" value="AB_hydrolase_fold"/>
</dbReference>
<dbReference type="PANTHER" id="PTHR12482:SF5">
    <property type="entry name" value="DUF676 DOMAIN-CONTAINING PROTEIN"/>
    <property type="match status" value="1"/>
</dbReference>
<feature type="region of interest" description="Disordered" evidence="1">
    <location>
        <begin position="772"/>
        <end position="805"/>
    </location>
</feature>